<dbReference type="SUPFAM" id="SSF46785">
    <property type="entry name" value="Winged helix' DNA-binding domain"/>
    <property type="match status" value="1"/>
</dbReference>
<organism evidence="1 2">
    <name type="scientific">Mucilaginibacter yixingensis</name>
    <dbReference type="NCBI Taxonomy" id="1295612"/>
    <lineage>
        <taxon>Bacteria</taxon>
        <taxon>Pseudomonadati</taxon>
        <taxon>Bacteroidota</taxon>
        <taxon>Sphingobacteriia</taxon>
        <taxon>Sphingobacteriales</taxon>
        <taxon>Sphingobacteriaceae</taxon>
        <taxon>Mucilaginibacter</taxon>
    </lineage>
</organism>
<keyword evidence="2" id="KW-1185">Reference proteome</keyword>
<dbReference type="RefSeq" id="WP_107828374.1">
    <property type="nucleotide sequence ID" value="NZ_CP160205.1"/>
</dbReference>
<evidence type="ECO:0008006" key="3">
    <source>
        <dbReference type="Google" id="ProtNLM"/>
    </source>
</evidence>
<dbReference type="OrthoDB" id="9958241at2"/>
<comment type="caution">
    <text evidence="1">The sequence shown here is derived from an EMBL/GenBank/DDBJ whole genome shotgun (WGS) entry which is preliminary data.</text>
</comment>
<dbReference type="Proteomes" id="UP000244168">
    <property type="component" value="Unassembled WGS sequence"/>
</dbReference>
<accession>A0A2T5JBF4</accession>
<sequence>MITKANQPETETGKRRKICQTFFMLPAPVDAEAFWLQLKNDGMDVSLGLVHNTLTLLTDYGFAERSRDEQTRISYFRPL</sequence>
<dbReference type="EMBL" id="QAOQ01000003">
    <property type="protein sequence ID" value="PTQ98195.1"/>
    <property type="molecule type" value="Genomic_DNA"/>
</dbReference>
<name>A0A2T5JBF4_9SPHI</name>
<dbReference type="AlphaFoldDB" id="A0A2T5JBF4"/>
<proteinExistence type="predicted"/>
<dbReference type="InterPro" id="IPR036390">
    <property type="entry name" value="WH_DNA-bd_sf"/>
</dbReference>
<evidence type="ECO:0000313" key="2">
    <source>
        <dbReference type="Proteomes" id="UP000244168"/>
    </source>
</evidence>
<protein>
    <recommendedName>
        <fullName evidence="3">Ferric uptake regulator family protein</fullName>
    </recommendedName>
</protein>
<gene>
    <name evidence="1" type="ORF">C8P68_103356</name>
</gene>
<dbReference type="Gene3D" id="1.10.10.10">
    <property type="entry name" value="Winged helix-like DNA-binding domain superfamily/Winged helix DNA-binding domain"/>
    <property type="match status" value="1"/>
</dbReference>
<dbReference type="InterPro" id="IPR036388">
    <property type="entry name" value="WH-like_DNA-bd_sf"/>
</dbReference>
<evidence type="ECO:0000313" key="1">
    <source>
        <dbReference type="EMBL" id="PTQ98195.1"/>
    </source>
</evidence>
<reference evidence="1 2" key="1">
    <citation type="submission" date="2018-04" db="EMBL/GenBank/DDBJ databases">
        <title>Genomic Encyclopedia of Archaeal and Bacterial Type Strains, Phase II (KMG-II): from individual species to whole genera.</title>
        <authorList>
            <person name="Goeker M."/>
        </authorList>
    </citation>
    <scope>NUCLEOTIDE SEQUENCE [LARGE SCALE GENOMIC DNA]</scope>
    <source>
        <strain evidence="1 2">DSM 26809</strain>
    </source>
</reference>